<keyword evidence="2" id="KW-1185">Reference proteome</keyword>
<evidence type="ECO:0000313" key="1">
    <source>
        <dbReference type="EMBL" id="OYD48044.1"/>
    </source>
</evidence>
<name>A0A235EG91_9BURK</name>
<sequence length="106" mass="12049">MQNCTELVFCRDTVDPDFVTSTLGLRPTQSYKVGDVVDIGGIERPSAVGMWKLRLDDFHTAESIEEQVVRWLALLNTKSERMNYLRQLGYSPYLDCRAEKGSLSLC</sequence>
<accession>A0A235EG91</accession>
<proteinExistence type="predicted"/>
<dbReference type="RefSeq" id="WP_094291536.1">
    <property type="nucleotide sequence ID" value="NZ_NOIG01000013.1"/>
</dbReference>
<gene>
    <name evidence="1" type="ORF">CBY09_21075</name>
</gene>
<reference evidence="1 2" key="1">
    <citation type="submission" date="2017-07" db="EMBL/GenBank/DDBJ databases">
        <title>Acidovorax KNDSW TSA 6 genome sequence and assembly.</title>
        <authorList>
            <person name="Mayilraj S."/>
        </authorList>
    </citation>
    <scope>NUCLEOTIDE SEQUENCE [LARGE SCALE GENOMIC DNA]</scope>
    <source>
        <strain evidence="1 2">KNDSW-TSA6</strain>
    </source>
</reference>
<organism evidence="1 2">
    <name type="scientific">Acidovorax kalamii</name>
    <dbReference type="NCBI Taxonomy" id="2004485"/>
    <lineage>
        <taxon>Bacteria</taxon>
        <taxon>Pseudomonadati</taxon>
        <taxon>Pseudomonadota</taxon>
        <taxon>Betaproteobacteria</taxon>
        <taxon>Burkholderiales</taxon>
        <taxon>Comamonadaceae</taxon>
        <taxon>Acidovorax</taxon>
    </lineage>
</organism>
<evidence type="ECO:0000313" key="2">
    <source>
        <dbReference type="Proteomes" id="UP000215441"/>
    </source>
</evidence>
<dbReference type="Pfam" id="PF14106">
    <property type="entry name" value="DUF4279"/>
    <property type="match status" value="1"/>
</dbReference>
<dbReference type="OrthoDB" id="6025978at2"/>
<dbReference type="Proteomes" id="UP000215441">
    <property type="component" value="Unassembled WGS sequence"/>
</dbReference>
<protein>
    <submittedName>
        <fullName evidence="1">Uncharacterized protein</fullName>
    </submittedName>
</protein>
<comment type="caution">
    <text evidence="1">The sequence shown here is derived from an EMBL/GenBank/DDBJ whole genome shotgun (WGS) entry which is preliminary data.</text>
</comment>
<dbReference type="EMBL" id="NOIG01000013">
    <property type="protein sequence ID" value="OYD48044.1"/>
    <property type="molecule type" value="Genomic_DNA"/>
</dbReference>
<dbReference type="InterPro" id="IPR025459">
    <property type="entry name" value="DUF4279"/>
</dbReference>
<dbReference type="AlphaFoldDB" id="A0A235EG91"/>